<evidence type="ECO:0000313" key="1">
    <source>
        <dbReference type="EMBL" id="KAA0042477.1"/>
    </source>
</evidence>
<dbReference type="EMBL" id="SSTD01004767">
    <property type="protein sequence ID" value="TYK22899.1"/>
    <property type="molecule type" value="Genomic_DNA"/>
</dbReference>
<organism evidence="1 3">
    <name type="scientific">Cucumis melo var. makuwa</name>
    <name type="common">Oriental melon</name>
    <dbReference type="NCBI Taxonomy" id="1194695"/>
    <lineage>
        <taxon>Eukaryota</taxon>
        <taxon>Viridiplantae</taxon>
        <taxon>Streptophyta</taxon>
        <taxon>Embryophyta</taxon>
        <taxon>Tracheophyta</taxon>
        <taxon>Spermatophyta</taxon>
        <taxon>Magnoliopsida</taxon>
        <taxon>eudicotyledons</taxon>
        <taxon>Gunneridae</taxon>
        <taxon>Pentapetalae</taxon>
        <taxon>rosids</taxon>
        <taxon>fabids</taxon>
        <taxon>Cucurbitales</taxon>
        <taxon>Cucurbitaceae</taxon>
        <taxon>Benincaseae</taxon>
        <taxon>Cucumis</taxon>
    </lineage>
</organism>
<reference evidence="3 4" key="1">
    <citation type="submission" date="2019-08" db="EMBL/GenBank/DDBJ databases">
        <title>Draft genome sequences of two oriental melons (Cucumis melo L. var makuwa).</title>
        <authorList>
            <person name="Kwon S.-Y."/>
        </authorList>
    </citation>
    <scope>NUCLEOTIDE SEQUENCE [LARGE SCALE GENOMIC DNA]</scope>
    <source>
        <strain evidence="4">cv. Chang Bougi</strain>
        <strain evidence="3">cv. SW 3</strain>
        <tissue evidence="1">Leaf</tissue>
    </source>
</reference>
<comment type="caution">
    <text evidence="1">The sequence shown here is derived from an EMBL/GenBank/DDBJ whole genome shotgun (WGS) entry which is preliminary data.</text>
</comment>
<dbReference type="EMBL" id="SSTE01015965">
    <property type="protein sequence ID" value="KAA0042477.1"/>
    <property type="molecule type" value="Genomic_DNA"/>
</dbReference>
<evidence type="ECO:0000313" key="2">
    <source>
        <dbReference type="EMBL" id="TYK22899.1"/>
    </source>
</evidence>
<dbReference type="AlphaFoldDB" id="A0A5A7TL93"/>
<evidence type="ECO:0000313" key="4">
    <source>
        <dbReference type="Proteomes" id="UP000321947"/>
    </source>
</evidence>
<name>A0A5A7TL93_CUCMM</name>
<dbReference type="Proteomes" id="UP000321393">
    <property type="component" value="Unassembled WGS sequence"/>
</dbReference>
<evidence type="ECO:0000313" key="3">
    <source>
        <dbReference type="Proteomes" id="UP000321393"/>
    </source>
</evidence>
<gene>
    <name evidence="2" type="ORF">E5676_scaffold334G00400</name>
    <name evidence="1" type="ORF">E6C27_scaffold246G00240</name>
</gene>
<dbReference type="Proteomes" id="UP000321947">
    <property type="component" value="Unassembled WGS sequence"/>
</dbReference>
<accession>A0A5A7TL93</accession>
<protein>
    <submittedName>
        <fullName evidence="1 2">Nuclease HARBI1</fullName>
    </submittedName>
</protein>
<proteinExistence type="predicted"/>
<sequence length="142" mass="16169">MPLPYLHLCSPSLSLSETLDEFVEGLVERTVAGLSSTEIVDVEEMVAMFLHVLTHDVKNHNWLRALDAMYIKVNVPAADHPTFRTRYPNAEGFLASHRGQWYHLQECRGVGNAVTNANVYFNMKHSLIRNVIEHAFVLEFMS</sequence>